<feature type="transmembrane region" description="Helical" evidence="1">
    <location>
        <begin position="56"/>
        <end position="77"/>
    </location>
</feature>
<evidence type="ECO:0008006" key="4">
    <source>
        <dbReference type="Google" id="ProtNLM"/>
    </source>
</evidence>
<keyword evidence="3" id="KW-1185">Reference proteome</keyword>
<keyword evidence="1" id="KW-0472">Membrane</keyword>
<dbReference type="EMBL" id="JACIFP010000001">
    <property type="protein sequence ID" value="MBB4134456.1"/>
    <property type="molecule type" value="Genomic_DNA"/>
</dbReference>
<reference evidence="2 3" key="1">
    <citation type="submission" date="2020-08" db="EMBL/GenBank/DDBJ databases">
        <title>Sequencing the genomes of 1000 actinobacteria strains.</title>
        <authorList>
            <person name="Klenk H.-P."/>
        </authorList>
    </citation>
    <scope>NUCLEOTIDE SEQUENCE [LARGE SCALE GENOMIC DNA]</scope>
    <source>
        <strain evidence="2 3">DSM 45298</strain>
    </source>
</reference>
<dbReference type="InterPro" id="IPR021517">
    <property type="entry name" value="DUF3180"/>
</dbReference>
<protein>
    <recommendedName>
        <fullName evidence="4">DUF3180 domain-containing protein</fullName>
    </recommendedName>
</protein>
<comment type="caution">
    <text evidence="2">The sequence shown here is derived from an EMBL/GenBank/DDBJ whole genome shotgun (WGS) entry which is preliminary data.</text>
</comment>
<sequence>MTTRRPGADPDPDDERLGMTKVRDLVLIAVVAGLALWILIRYNYGSFPSLSWPSGAFLYLLAAIEVVTGFIVKARVAGRDIGRARGQLHPIAAARVMVLGKASAILGAIAFGGWAGVLVFLLNNNILDAARADRPAAVVGAIGGLALVGAALWLEHSCRAPDDPDADGDGADAAPA</sequence>
<dbReference type="Pfam" id="PF11377">
    <property type="entry name" value="DUF3180"/>
    <property type="match status" value="1"/>
</dbReference>
<feature type="transmembrane region" description="Helical" evidence="1">
    <location>
        <begin position="98"/>
        <end position="122"/>
    </location>
</feature>
<evidence type="ECO:0000313" key="2">
    <source>
        <dbReference type="EMBL" id="MBB4134456.1"/>
    </source>
</evidence>
<dbReference type="AlphaFoldDB" id="A0A840EXC5"/>
<dbReference type="RefSeq" id="WP_183369621.1">
    <property type="nucleotide sequence ID" value="NZ_BAABHL010000128.1"/>
</dbReference>
<name>A0A840EXC5_9ACTN</name>
<keyword evidence="1" id="KW-0812">Transmembrane</keyword>
<evidence type="ECO:0000313" key="3">
    <source>
        <dbReference type="Proteomes" id="UP000551501"/>
    </source>
</evidence>
<feature type="transmembrane region" description="Helical" evidence="1">
    <location>
        <begin position="25"/>
        <end position="44"/>
    </location>
</feature>
<feature type="transmembrane region" description="Helical" evidence="1">
    <location>
        <begin position="134"/>
        <end position="154"/>
    </location>
</feature>
<evidence type="ECO:0000256" key="1">
    <source>
        <dbReference type="SAM" id="Phobius"/>
    </source>
</evidence>
<accession>A0A840EXC5</accession>
<gene>
    <name evidence="2" type="ORF">BKA16_001008</name>
</gene>
<keyword evidence="1" id="KW-1133">Transmembrane helix</keyword>
<proteinExistence type="predicted"/>
<organism evidence="2 3">
    <name type="scientific">Gordonia humi</name>
    <dbReference type="NCBI Taxonomy" id="686429"/>
    <lineage>
        <taxon>Bacteria</taxon>
        <taxon>Bacillati</taxon>
        <taxon>Actinomycetota</taxon>
        <taxon>Actinomycetes</taxon>
        <taxon>Mycobacteriales</taxon>
        <taxon>Gordoniaceae</taxon>
        <taxon>Gordonia</taxon>
    </lineage>
</organism>
<dbReference type="Proteomes" id="UP000551501">
    <property type="component" value="Unassembled WGS sequence"/>
</dbReference>